<name>A0A0F9TIW1_9ZZZZ</name>
<evidence type="ECO:0000313" key="3">
    <source>
        <dbReference type="EMBL" id="KKN41373.1"/>
    </source>
</evidence>
<dbReference type="AlphaFoldDB" id="A0A0F9TIW1"/>
<reference evidence="3" key="1">
    <citation type="journal article" date="2015" name="Nature">
        <title>Complex archaea that bridge the gap between prokaryotes and eukaryotes.</title>
        <authorList>
            <person name="Spang A."/>
            <person name="Saw J.H."/>
            <person name="Jorgensen S.L."/>
            <person name="Zaremba-Niedzwiedzka K."/>
            <person name="Martijn J."/>
            <person name="Lind A.E."/>
            <person name="van Eijk R."/>
            <person name="Schleper C."/>
            <person name="Guy L."/>
            <person name="Ettema T.J."/>
        </authorList>
    </citation>
    <scope>NUCLEOTIDE SEQUENCE</scope>
</reference>
<feature type="compositionally biased region" description="Basic residues" evidence="2">
    <location>
        <begin position="166"/>
        <end position="176"/>
    </location>
</feature>
<feature type="region of interest" description="Disordered" evidence="2">
    <location>
        <begin position="116"/>
        <end position="182"/>
    </location>
</feature>
<gene>
    <name evidence="3" type="ORF">LCGC14_0723940</name>
</gene>
<accession>A0A0F9TIW1</accession>
<dbReference type="EMBL" id="LAZR01001651">
    <property type="protein sequence ID" value="KKN41373.1"/>
    <property type="molecule type" value="Genomic_DNA"/>
</dbReference>
<sequence>MGKHVILGRDGRTITVRPGADPTIGRNRPIANAAEEAERAAAAKELAVKLQAELVNLQARTETLRQENQTLRADKASLTEQLKAAEAKLLKARTTAKATRSAEPPKVCADVVPEVKATPEPPVVFAAPKAEKTEPTPEPPKAPKPRTKKAGTRKPVMRKKAEAPKKTAKRRTRKLAAKKDDQ</sequence>
<feature type="compositionally biased region" description="Basic residues" evidence="2">
    <location>
        <begin position="143"/>
        <end position="158"/>
    </location>
</feature>
<protein>
    <submittedName>
        <fullName evidence="3">Uncharacterized protein</fullName>
    </submittedName>
</protein>
<keyword evidence="1" id="KW-0175">Coiled coil</keyword>
<proteinExistence type="predicted"/>
<evidence type="ECO:0000256" key="1">
    <source>
        <dbReference type="SAM" id="Coils"/>
    </source>
</evidence>
<organism evidence="3">
    <name type="scientific">marine sediment metagenome</name>
    <dbReference type="NCBI Taxonomy" id="412755"/>
    <lineage>
        <taxon>unclassified sequences</taxon>
        <taxon>metagenomes</taxon>
        <taxon>ecological metagenomes</taxon>
    </lineage>
</organism>
<comment type="caution">
    <text evidence="3">The sequence shown here is derived from an EMBL/GenBank/DDBJ whole genome shotgun (WGS) entry which is preliminary data.</text>
</comment>
<evidence type="ECO:0000256" key="2">
    <source>
        <dbReference type="SAM" id="MobiDB-lite"/>
    </source>
</evidence>
<feature type="coiled-coil region" evidence="1">
    <location>
        <begin position="33"/>
        <end position="95"/>
    </location>
</feature>